<evidence type="ECO:0000256" key="10">
    <source>
        <dbReference type="SAM" id="MobiDB-lite"/>
    </source>
</evidence>
<dbReference type="SMART" id="SM00554">
    <property type="entry name" value="FAS1"/>
    <property type="match status" value="1"/>
</dbReference>
<dbReference type="PANTHER" id="PTHR32077">
    <property type="entry name" value="FASCICLIN-LIKE ARABINOGALACTAN PROTEIN"/>
    <property type="match status" value="1"/>
</dbReference>
<dbReference type="InterPro" id="IPR036378">
    <property type="entry name" value="FAS1_dom_sf"/>
</dbReference>
<keyword evidence="5" id="KW-0732">Signal</keyword>
<feature type="domain" description="FAS1" evidence="12">
    <location>
        <begin position="54"/>
        <end position="199"/>
    </location>
</feature>
<keyword evidence="4" id="KW-0336">GPI-anchor</keyword>
<evidence type="ECO:0000256" key="2">
    <source>
        <dbReference type="ARBA" id="ARBA00007843"/>
    </source>
</evidence>
<evidence type="ECO:0000256" key="4">
    <source>
        <dbReference type="ARBA" id="ARBA00022622"/>
    </source>
</evidence>
<keyword evidence="3" id="KW-1003">Cell membrane</keyword>
<dbReference type="Gene3D" id="2.30.180.10">
    <property type="entry name" value="FAS1 domain"/>
    <property type="match status" value="1"/>
</dbReference>
<evidence type="ECO:0000313" key="13">
    <source>
        <dbReference type="EMBL" id="WOK98528.1"/>
    </source>
</evidence>
<keyword evidence="8" id="KW-0325">Glycoprotein</keyword>
<keyword evidence="11" id="KW-1133">Transmembrane helix</keyword>
<reference evidence="13 14" key="1">
    <citation type="submission" date="2023-10" db="EMBL/GenBank/DDBJ databases">
        <title>Chromosome-scale genome assembly provides insights into flower coloration mechanisms of Canna indica.</title>
        <authorList>
            <person name="Li C."/>
        </authorList>
    </citation>
    <scope>NUCLEOTIDE SEQUENCE [LARGE SCALE GENOMIC DNA]</scope>
    <source>
        <tissue evidence="13">Flower</tissue>
    </source>
</reference>
<gene>
    <name evidence="13" type="ORF">Cni_G07240</name>
</gene>
<dbReference type="PROSITE" id="PS50213">
    <property type="entry name" value="FAS1"/>
    <property type="match status" value="1"/>
</dbReference>
<evidence type="ECO:0000313" key="14">
    <source>
        <dbReference type="Proteomes" id="UP001327560"/>
    </source>
</evidence>
<comment type="subcellular location">
    <subcellularLocation>
        <location evidence="1">Cell membrane</location>
        <topology evidence="1">Lipid-anchor</topology>
        <topology evidence="1">GPI-anchor</topology>
    </subcellularLocation>
</comment>
<dbReference type="InterPro" id="IPR045003">
    <property type="entry name" value="FLA_A"/>
</dbReference>
<feature type="region of interest" description="Disordered" evidence="10">
    <location>
        <begin position="211"/>
        <end position="243"/>
    </location>
</feature>
<dbReference type="SUPFAM" id="SSF82153">
    <property type="entry name" value="FAS1 domain"/>
    <property type="match status" value="1"/>
</dbReference>
<evidence type="ECO:0000259" key="12">
    <source>
        <dbReference type="PROSITE" id="PS50213"/>
    </source>
</evidence>
<evidence type="ECO:0000256" key="9">
    <source>
        <dbReference type="ARBA" id="ARBA00024686"/>
    </source>
</evidence>
<accession>A0AAQ3Q5J7</accession>
<name>A0AAQ3Q5J7_9LILI</name>
<keyword evidence="4" id="KW-0449">Lipoprotein</keyword>
<organism evidence="13 14">
    <name type="scientific">Canna indica</name>
    <name type="common">Indian-shot</name>
    <dbReference type="NCBI Taxonomy" id="4628"/>
    <lineage>
        <taxon>Eukaryota</taxon>
        <taxon>Viridiplantae</taxon>
        <taxon>Streptophyta</taxon>
        <taxon>Embryophyta</taxon>
        <taxon>Tracheophyta</taxon>
        <taxon>Spermatophyta</taxon>
        <taxon>Magnoliopsida</taxon>
        <taxon>Liliopsida</taxon>
        <taxon>Zingiberales</taxon>
        <taxon>Cannaceae</taxon>
        <taxon>Canna</taxon>
    </lineage>
</organism>
<sequence length="272" mass="27850">MHPRLLPLHCLPPPPITMASTSVSTVLNLFILAILAAVVARAQPTASPPAPAGPPNITDILAKGGQYTSFVRLLHSTRVADQLNIQLNSTYNGLTVFAPTDNAFNALKAGALNALSGQEQIELALFHVLPRFYSLTAFQTVSNPLLTEASGKSGQWTLNVTAVTSTQQVNVSTGVVEVPVNSAVHADSPLAVYSVEKVLLPYEIFGPKPPAAAPAPAKKTGPPAADGGSSSTTAAAPGDGSSGAAALKGREVGWGFVAGVGLWGMVAAGNML</sequence>
<evidence type="ECO:0000256" key="6">
    <source>
        <dbReference type="ARBA" id="ARBA00022974"/>
    </source>
</evidence>
<evidence type="ECO:0000256" key="11">
    <source>
        <dbReference type="SAM" id="Phobius"/>
    </source>
</evidence>
<evidence type="ECO:0000256" key="8">
    <source>
        <dbReference type="ARBA" id="ARBA00023180"/>
    </source>
</evidence>
<dbReference type="GO" id="GO:0009834">
    <property type="term" value="P:plant-type secondary cell wall biogenesis"/>
    <property type="evidence" value="ECO:0007669"/>
    <property type="project" value="TreeGrafter"/>
</dbReference>
<protein>
    <recommendedName>
        <fullName evidence="12">FAS1 domain-containing protein</fullName>
    </recommendedName>
</protein>
<evidence type="ECO:0000256" key="3">
    <source>
        <dbReference type="ARBA" id="ARBA00022475"/>
    </source>
</evidence>
<dbReference type="Pfam" id="PF02469">
    <property type="entry name" value="Fasciclin"/>
    <property type="match status" value="1"/>
</dbReference>
<dbReference type="EMBL" id="CP136891">
    <property type="protein sequence ID" value="WOK98528.1"/>
    <property type="molecule type" value="Genomic_DNA"/>
</dbReference>
<comment type="similarity">
    <text evidence="2">Belongs to the fasciclin-like AGP family.</text>
</comment>
<keyword evidence="11" id="KW-0812">Transmembrane</keyword>
<keyword evidence="6" id="KW-0654">Proteoglycan</keyword>
<dbReference type="Proteomes" id="UP001327560">
    <property type="component" value="Chromosome 2"/>
</dbReference>
<keyword evidence="7 11" id="KW-0472">Membrane</keyword>
<dbReference type="GO" id="GO:0005886">
    <property type="term" value="C:plasma membrane"/>
    <property type="evidence" value="ECO:0007669"/>
    <property type="project" value="UniProtKB-SubCell"/>
</dbReference>
<dbReference type="AlphaFoldDB" id="A0AAQ3Q5J7"/>
<proteinExistence type="inferred from homology"/>
<evidence type="ECO:0000256" key="1">
    <source>
        <dbReference type="ARBA" id="ARBA00004609"/>
    </source>
</evidence>
<dbReference type="InterPro" id="IPR000782">
    <property type="entry name" value="FAS1_domain"/>
</dbReference>
<feature type="transmembrane region" description="Helical" evidence="11">
    <location>
        <begin position="20"/>
        <end position="40"/>
    </location>
</feature>
<keyword evidence="14" id="KW-1185">Reference proteome</keyword>
<feature type="compositionally biased region" description="Low complexity" evidence="10">
    <location>
        <begin position="214"/>
        <end position="243"/>
    </location>
</feature>
<evidence type="ECO:0000256" key="5">
    <source>
        <dbReference type="ARBA" id="ARBA00022729"/>
    </source>
</evidence>
<evidence type="ECO:0000256" key="7">
    <source>
        <dbReference type="ARBA" id="ARBA00023136"/>
    </source>
</evidence>
<dbReference type="GO" id="GO:0098552">
    <property type="term" value="C:side of membrane"/>
    <property type="evidence" value="ECO:0007669"/>
    <property type="project" value="UniProtKB-KW"/>
</dbReference>
<dbReference type="FunFam" id="2.30.180.10:FF:000006">
    <property type="entry name" value="Fasciclin-like arabinogalactan protein 11"/>
    <property type="match status" value="1"/>
</dbReference>
<comment type="function">
    <text evidence="9">May be a cell surface adhesion protein.</text>
</comment>
<dbReference type="PANTHER" id="PTHR32077:SF54">
    <property type="entry name" value="FASCICLIN-LIKE ARABINOGALACTAN PROTEIN 13-RELATED"/>
    <property type="match status" value="1"/>
</dbReference>